<dbReference type="InterPro" id="IPR013762">
    <property type="entry name" value="Integrase-like_cat_sf"/>
</dbReference>
<proteinExistence type="predicted"/>
<accession>A0A7G6YE60</accession>
<dbReference type="Pfam" id="PF00589">
    <property type="entry name" value="Phage_integrase"/>
    <property type="match status" value="1"/>
</dbReference>
<keyword evidence="1" id="KW-0233">DNA recombination</keyword>
<reference evidence="5" key="1">
    <citation type="submission" date="2019-09" db="EMBL/GenBank/DDBJ databases">
        <title>Antimicrobial potential of Antarctic Bacteria.</title>
        <authorList>
            <person name="Benaud N."/>
            <person name="Edwards R.J."/>
            <person name="Ferrari B.C."/>
        </authorList>
    </citation>
    <scope>NUCLEOTIDE SEQUENCE [LARGE SCALE GENOMIC DNA]</scope>
    <source>
        <strain evidence="5">INR9</strain>
    </source>
</reference>
<organism evidence="4 5">
    <name type="scientific">Leifsonia shinshuensis</name>
    <dbReference type="NCBI Taxonomy" id="150026"/>
    <lineage>
        <taxon>Bacteria</taxon>
        <taxon>Bacillati</taxon>
        <taxon>Actinomycetota</taxon>
        <taxon>Actinomycetes</taxon>
        <taxon>Micrococcales</taxon>
        <taxon>Microbacteriaceae</taxon>
        <taxon>Leifsonia</taxon>
    </lineage>
</organism>
<dbReference type="PROSITE" id="PS51898">
    <property type="entry name" value="TYR_RECOMBINASE"/>
    <property type="match status" value="1"/>
</dbReference>
<evidence type="ECO:0000313" key="4">
    <source>
        <dbReference type="EMBL" id="QNE36775.1"/>
    </source>
</evidence>
<dbReference type="PANTHER" id="PTHR30349">
    <property type="entry name" value="PHAGE INTEGRASE-RELATED"/>
    <property type="match status" value="1"/>
</dbReference>
<dbReference type="InterPro" id="IPR011010">
    <property type="entry name" value="DNA_brk_join_enz"/>
</dbReference>
<evidence type="ECO:0000259" key="3">
    <source>
        <dbReference type="PROSITE" id="PS51898"/>
    </source>
</evidence>
<name>A0A7G6YE60_9MICO</name>
<dbReference type="GO" id="GO:0006310">
    <property type="term" value="P:DNA recombination"/>
    <property type="evidence" value="ECO:0007669"/>
    <property type="project" value="UniProtKB-KW"/>
</dbReference>
<evidence type="ECO:0000256" key="2">
    <source>
        <dbReference type="SAM" id="MobiDB-lite"/>
    </source>
</evidence>
<dbReference type="Gene3D" id="1.10.443.10">
    <property type="entry name" value="Intergrase catalytic core"/>
    <property type="match status" value="1"/>
</dbReference>
<dbReference type="EMBL" id="CP043641">
    <property type="protein sequence ID" value="QNE36775.1"/>
    <property type="molecule type" value="Genomic_DNA"/>
</dbReference>
<dbReference type="PANTHER" id="PTHR30349:SF64">
    <property type="entry name" value="PROPHAGE INTEGRASE INTD-RELATED"/>
    <property type="match status" value="1"/>
</dbReference>
<feature type="region of interest" description="Disordered" evidence="2">
    <location>
        <begin position="1"/>
        <end position="26"/>
    </location>
</feature>
<sequence length="174" mass="18752">MPPVQIRPSEVGQRPARGPVRRIDRARAVSEPRGVIVWGTPKNHERRSVPFPDLLTAPLKARCAGRDPEEPVSVGPDGGVLRAGNFRNRVFNAAVARCMEADDTFPRLTPHDLRHTAASLAVSAGANVKSVQRMLGHASAAMTLDVYADLFDDDLDDVANALDAQAAKSVVVKM</sequence>
<dbReference type="AlphaFoldDB" id="A0A7G6YE60"/>
<evidence type="ECO:0000313" key="5">
    <source>
        <dbReference type="Proteomes" id="UP000515511"/>
    </source>
</evidence>
<dbReference type="GO" id="GO:0015074">
    <property type="term" value="P:DNA integration"/>
    <property type="evidence" value="ECO:0007669"/>
    <property type="project" value="InterPro"/>
</dbReference>
<dbReference type="GO" id="GO:0003677">
    <property type="term" value="F:DNA binding"/>
    <property type="evidence" value="ECO:0007669"/>
    <property type="project" value="InterPro"/>
</dbReference>
<feature type="domain" description="Tyr recombinase" evidence="3">
    <location>
        <begin position="1"/>
        <end position="160"/>
    </location>
</feature>
<dbReference type="KEGG" id="lse:F1C12_17730"/>
<dbReference type="Proteomes" id="UP000515511">
    <property type="component" value="Chromosome"/>
</dbReference>
<dbReference type="InterPro" id="IPR050090">
    <property type="entry name" value="Tyrosine_recombinase_XerCD"/>
</dbReference>
<dbReference type="InterPro" id="IPR002104">
    <property type="entry name" value="Integrase_catalytic"/>
</dbReference>
<evidence type="ECO:0000256" key="1">
    <source>
        <dbReference type="ARBA" id="ARBA00023172"/>
    </source>
</evidence>
<protein>
    <submittedName>
        <fullName evidence="4">Tyrosine-type recombinase/integrase</fullName>
    </submittedName>
</protein>
<dbReference type="SUPFAM" id="SSF56349">
    <property type="entry name" value="DNA breaking-rejoining enzymes"/>
    <property type="match status" value="1"/>
</dbReference>
<gene>
    <name evidence="4" type="ORF">F1C12_17730</name>
</gene>